<reference evidence="5 6" key="1">
    <citation type="journal article" date="2015" name="Genome Biol. Evol.">
        <title>Comparative Genomics of a Bacterivorous Green Alga Reveals Evolutionary Causalities and Consequences of Phago-Mixotrophic Mode of Nutrition.</title>
        <authorList>
            <person name="Burns J.A."/>
            <person name="Paasch A."/>
            <person name="Narechania A."/>
            <person name="Kim E."/>
        </authorList>
    </citation>
    <scope>NUCLEOTIDE SEQUENCE [LARGE SCALE GENOMIC DNA]</scope>
    <source>
        <strain evidence="5 6">PLY_AMNH</strain>
    </source>
</reference>
<evidence type="ECO:0000256" key="3">
    <source>
        <dbReference type="ARBA" id="ARBA00022614"/>
    </source>
</evidence>
<dbReference type="GO" id="GO:0005634">
    <property type="term" value="C:nucleus"/>
    <property type="evidence" value="ECO:0007669"/>
    <property type="project" value="TreeGrafter"/>
</dbReference>
<dbReference type="PANTHER" id="PTHR24113">
    <property type="entry name" value="RAN GTPASE-ACTIVATING PROTEIN 1"/>
    <property type="match status" value="1"/>
</dbReference>
<keyword evidence="6" id="KW-1185">Reference proteome</keyword>
<sequence>MSGCALELNLTEHGGQISMRRTTSCPQPSRSSAASELLSDAFPYAGHPLIRIEEDTSFEGFPTIPIDRAKSAPLGLSTIVRLPKTLQGASFDTHAVAPASSRVALLDILAFLDIGVLILGKYLTAEHRAAVACTCTSGKEVTASEFFSENLLFADCPKLTDNVLHCLVLRAKRGMREGANVATFDISRCKQLSWGAVKECLSHMGRLKHLRMSGEPLVVVQFDEVPELLAELKAWSEIVDYSLRLDNRIGAAGAEAVAAVLGDANCKLHTLDLSCNGIRAAGAVAVAAALGDAKCKLHTLDLSYNGIGAAGAVAVAAVLGDANCKLHTLDLSGNGIGAAGAVAVAAALGDANCKLHTLDLSENNIGDAGAEAVAAALGDANCKLHTLDLSCNGIRAAGAVAVAAALGDAKCKLHTLDLSCNRIEDAGAVAVAAALGDANCKLHTLDLSGGVGRQGYASEVDAYGEGCGCEMQKVTWDLPGRRWRLEMPTASCTYGS</sequence>
<proteinExistence type="predicted"/>
<dbReference type="Proteomes" id="UP001190700">
    <property type="component" value="Unassembled WGS sequence"/>
</dbReference>
<evidence type="ECO:0000256" key="4">
    <source>
        <dbReference type="ARBA" id="ARBA00022737"/>
    </source>
</evidence>
<dbReference type="SMART" id="SM00368">
    <property type="entry name" value="LRR_RI"/>
    <property type="match status" value="7"/>
</dbReference>
<organism evidence="5 6">
    <name type="scientific">Cymbomonas tetramitiformis</name>
    <dbReference type="NCBI Taxonomy" id="36881"/>
    <lineage>
        <taxon>Eukaryota</taxon>
        <taxon>Viridiplantae</taxon>
        <taxon>Chlorophyta</taxon>
        <taxon>Pyramimonadophyceae</taxon>
        <taxon>Pyramimonadales</taxon>
        <taxon>Pyramimonadaceae</taxon>
        <taxon>Cymbomonas</taxon>
    </lineage>
</organism>
<dbReference type="PANTHER" id="PTHR24113:SF12">
    <property type="entry name" value="RAN GTPASE-ACTIVATING PROTEIN 1"/>
    <property type="match status" value="1"/>
</dbReference>
<dbReference type="InterPro" id="IPR027038">
    <property type="entry name" value="RanGap"/>
</dbReference>
<dbReference type="GO" id="GO:0005829">
    <property type="term" value="C:cytosol"/>
    <property type="evidence" value="ECO:0007669"/>
    <property type="project" value="TreeGrafter"/>
</dbReference>
<keyword evidence="4" id="KW-0677">Repeat</keyword>
<accession>A0AAE0BA53</accession>
<dbReference type="SUPFAM" id="SSF52047">
    <property type="entry name" value="RNI-like"/>
    <property type="match status" value="1"/>
</dbReference>
<dbReference type="Gene3D" id="3.80.10.10">
    <property type="entry name" value="Ribonuclease Inhibitor"/>
    <property type="match status" value="2"/>
</dbReference>
<comment type="subcellular location">
    <subcellularLocation>
        <location evidence="1">Cytoplasm</location>
        <location evidence="1">Cytoskeleton</location>
        <location evidence="1">Cilium axoneme</location>
    </subcellularLocation>
</comment>
<dbReference type="GO" id="GO:0005096">
    <property type="term" value="F:GTPase activator activity"/>
    <property type="evidence" value="ECO:0007669"/>
    <property type="project" value="UniProtKB-KW"/>
</dbReference>
<gene>
    <name evidence="5" type="ORF">CYMTET_56827</name>
</gene>
<dbReference type="GO" id="GO:0031267">
    <property type="term" value="F:small GTPase binding"/>
    <property type="evidence" value="ECO:0007669"/>
    <property type="project" value="TreeGrafter"/>
</dbReference>
<keyword evidence="3" id="KW-0433">Leucine-rich repeat</keyword>
<dbReference type="AlphaFoldDB" id="A0AAE0BA53"/>
<dbReference type="Pfam" id="PF13516">
    <property type="entry name" value="LRR_6"/>
    <property type="match status" value="6"/>
</dbReference>
<dbReference type="GO" id="GO:0006913">
    <property type="term" value="P:nucleocytoplasmic transport"/>
    <property type="evidence" value="ECO:0007669"/>
    <property type="project" value="TreeGrafter"/>
</dbReference>
<evidence type="ECO:0000256" key="2">
    <source>
        <dbReference type="ARBA" id="ARBA00022468"/>
    </source>
</evidence>
<dbReference type="EMBL" id="LGRX02035872">
    <property type="protein sequence ID" value="KAK3232843.1"/>
    <property type="molecule type" value="Genomic_DNA"/>
</dbReference>
<evidence type="ECO:0000313" key="6">
    <source>
        <dbReference type="Proteomes" id="UP001190700"/>
    </source>
</evidence>
<keyword evidence="2" id="KW-0343">GTPase activation</keyword>
<protein>
    <submittedName>
        <fullName evidence="5">Uncharacterized protein</fullName>
    </submittedName>
</protein>
<evidence type="ECO:0000313" key="5">
    <source>
        <dbReference type="EMBL" id="KAK3232843.1"/>
    </source>
</evidence>
<comment type="caution">
    <text evidence="5">The sequence shown here is derived from an EMBL/GenBank/DDBJ whole genome shotgun (WGS) entry which is preliminary data.</text>
</comment>
<evidence type="ECO:0000256" key="1">
    <source>
        <dbReference type="ARBA" id="ARBA00004430"/>
    </source>
</evidence>
<dbReference type="GO" id="GO:0005930">
    <property type="term" value="C:axoneme"/>
    <property type="evidence" value="ECO:0007669"/>
    <property type="project" value="UniProtKB-SubCell"/>
</dbReference>
<dbReference type="GO" id="GO:0048471">
    <property type="term" value="C:perinuclear region of cytoplasm"/>
    <property type="evidence" value="ECO:0007669"/>
    <property type="project" value="TreeGrafter"/>
</dbReference>
<name>A0AAE0BA53_9CHLO</name>
<dbReference type="InterPro" id="IPR032675">
    <property type="entry name" value="LRR_dom_sf"/>
</dbReference>
<dbReference type="InterPro" id="IPR001611">
    <property type="entry name" value="Leu-rich_rpt"/>
</dbReference>